<dbReference type="SMART" id="SM01217">
    <property type="entry name" value="Fn3_like"/>
    <property type="match status" value="1"/>
</dbReference>
<sequence length="1555" mass="165398">MSTTQFHEGWTFRRAAESEPVPVTLPHDAMIGEQRSADAETGNHGGYFPGGVYRYENEWTVPTDAAGAEFRLFFEGVYGTTTVSLDGAVVAQNESGYREFSAPLGALERGSTHCIIVEVDNSRTPNSRWYTGSGIYRPVWLEQVGATRIADDGIRLDTRTITPAAAVDAAIAVDGETDGMSVQVEFATDDAVVAVATADVIAGVARLELTVPDARLWSAETPYLYEVSVTVRRGESVVDERRLRFGIRTLAVDARHGVRINGTAVLLRGACIHHDNGILGAATFDAAERRRARMLKEAGYNAIRSSHNPLSRSFLDACDELGLYVMDELTDVWLQHKTPHDLADDFEAVWPDDARSMIAKDRNRASVIMYSIGNEIAETATDAGQDAARRISAFVRELDPTRPTTTAVNLLLNVMASRGTNVHREKPKGAGEKKKATSTAANLLTAKLGRVMELVSRLPAADKASKHAFAAVDVAGYNYAYGRYAADRKRYPDRVIVGSESMPGDLPQIWRRVEKVPGVIGDFMWTGWDYLGEAGIGVWSYGDDAGGLNKPYPALLAGPGAFDILGRPGAPVFLARAVWGLLDAPAIAVRPMDRVGHRANRTPWRTSDAVPSWSWRGAAGAAHIEVYSDADQVKLILNGRSLGRKRAGRRAGFVTRFRTVYEPGELVAVAYRGGVEAGRSSLRTADRCTLTLRVEQPKGGDDIAFVWAELADQSGVVDFAASDEITLTIDGPGELVGFGSAAPATEESFTSATHTTHQGSALAGIRRTATEGEIVVTARSRRHGDATIGLMPADRVPALSTQHPRRWKMTATDLETQAALGSGASFWKTEELPGLRAVVMSDGPHGVRAQDADVDHLGIAPSMPATCFPPAAGLSQSWDPALVERVGRALAAESRHYGVGVLLGPGINIKRDPRAGRNFEYLSEDPHLTGVLGTAWVGGVQSGGVGASVKHFAANNCETDRMRSDSRVDERTLREIYLRGFEKVVRTAKPWTVMAAYNRVNGVYACENRWLLTDVLRTEWGYEGVVVSDWGAVDDRVASVAAGLDLEMPGGHGVSDRAVVEAVGAGTLDAGSVELAAGRVTGLLTRARVAAGQAAEPVDFDAHHALAREAAAHSIVLLKNDDALLPLAPGGTIAVIGPFATVPRFQGGGSSHVNAARIDIPLDEIRALAGAAEVTYSAGFGDAGDAAALRAEAVAAATAADTAVVFLGLDDHDESEGFDRSHIDLPAEQVELLRAVRTAQPRTVVVLSHGGVVRLAEVDELAAAIIDGALLGQAAGGGIADVLFGVVNPSARTSETVPRRLADVPAFLSFPGAGSVVRYDEGVFVGYRWYDARDLGVTYPFGHGLSYTSFAYRDLDVQSDTEGLRVSVVVANTGARDGREVVQVYVGAPGSGVPRAVRELKGFATVELAAGAAQRVTIDIARADLAYWDEAVARWVVEGGTYEVSAAASSRDIRAAVHVSVDGDAVRLPLTEHSTLGELMAHPVAGPMVAALSARQSEHTNDNDAAMGVDTAVMMAQIPVNRLVAFSGGELGPEQLAGMLALANSADADASEQPL</sequence>
<dbReference type="Pfam" id="PF00933">
    <property type="entry name" value="Glyco_hydro_3"/>
    <property type="match status" value="1"/>
</dbReference>
<dbReference type="InterPro" id="IPR006102">
    <property type="entry name" value="Ig-like_GH2"/>
</dbReference>
<dbReference type="Pfam" id="PF14310">
    <property type="entry name" value="Fn3-like"/>
    <property type="match status" value="1"/>
</dbReference>
<dbReference type="GO" id="GO:0005975">
    <property type="term" value="P:carbohydrate metabolic process"/>
    <property type="evidence" value="ECO:0007669"/>
    <property type="project" value="InterPro"/>
</dbReference>
<evidence type="ECO:0000256" key="6">
    <source>
        <dbReference type="ARBA" id="ARBA00058905"/>
    </source>
</evidence>
<dbReference type="InterPro" id="IPR050288">
    <property type="entry name" value="Cellulose_deg_GH3"/>
</dbReference>
<evidence type="ECO:0000256" key="3">
    <source>
        <dbReference type="ARBA" id="ARBA00022801"/>
    </source>
</evidence>
<dbReference type="PRINTS" id="PR00133">
    <property type="entry name" value="GLHYDRLASE3"/>
</dbReference>
<dbReference type="Pfam" id="PF00703">
    <property type="entry name" value="Glyco_hydro_2"/>
    <property type="match status" value="1"/>
</dbReference>
<dbReference type="Gene3D" id="3.20.20.300">
    <property type="entry name" value="Glycoside hydrolase, family 3, N-terminal domain"/>
    <property type="match status" value="1"/>
</dbReference>
<dbReference type="PANTHER" id="PTHR42715">
    <property type="entry name" value="BETA-GLUCOSIDASE"/>
    <property type="match status" value="1"/>
</dbReference>
<evidence type="ECO:0000256" key="2">
    <source>
        <dbReference type="ARBA" id="ARBA00007401"/>
    </source>
</evidence>
<keyword evidence="4" id="KW-0119">Carbohydrate metabolism</keyword>
<dbReference type="FunFam" id="2.60.40.10:FF:000495">
    <property type="entry name" value="Periplasmic beta-glucosidase"/>
    <property type="match status" value="1"/>
</dbReference>
<dbReference type="InterPro" id="IPR036881">
    <property type="entry name" value="Glyco_hydro_3_C_sf"/>
</dbReference>
<dbReference type="InterPro" id="IPR006103">
    <property type="entry name" value="Glyco_hydro_2_cat"/>
</dbReference>
<proteinExistence type="inferred from homology"/>
<dbReference type="Gene3D" id="2.60.120.260">
    <property type="entry name" value="Galactose-binding domain-like"/>
    <property type="match status" value="1"/>
</dbReference>
<dbReference type="Gene3D" id="3.40.50.1700">
    <property type="entry name" value="Glycoside hydrolase family 3 C-terminal domain"/>
    <property type="match status" value="1"/>
</dbReference>
<dbReference type="PANTHER" id="PTHR42715:SF10">
    <property type="entry name" value="BETA-GLUCOSIDASE"/>
    <property type="match status" value="1"/>
</dbReference>
<keyword evidence="5 8" id="KW-0326">Glycosidase</keyword>
<dbReference type="InterPro" id="IPR002772">
    <property type="entry name" value="Glyco_hydro_3_C"/>
</dbReference>
<comment type="similarity">
    <text evidence="2">Belongs to the glycosyl hydrolase 2 family.</text>
</comment>
<dbReference type="Pfam" id="PF16355">
    <property type="entry name" value="DUF4982"/>
    <property type="match status" value="1"/>
</dbReference>
<evidence type="ECO:0000256" key="4">
    <source>
        <dbReference type="ARBA" id="ARBA00023277"/>
    </source>
</evidence>
<evidence type="ECO:0000313" key="10">
    <source>
        <dbReference type="EMBL" id="MBB4141240.1"/>
    </source>
</evidence>
<gene>
    <name evidence="10" type="ORF">BKA10_003034</name>
</gene>
<reference evidence="10 11" key="1">
    <citation type="submission" date="2020-08" db="EMBL/GenBank/DDBJ databases">
        <title>Sequencing the genomes of 1000 actinobacteria strains.</title>
        <authorList>
            <person name="Klenk H.-P."/>
        </authorList>
    </citation>
    <scope>NUCLEOTIDE SEQUENCE [LARGE SCALE GENOMIC DNA]</scope>
    <source>
        <strain evidence="10 11">DSM 19600</strain>
    </source>
</reference>
<dbReference type="InterPro" id="IPR017853">
    <property type="entry name" value="GH"/>
</dbReference>
<dbReference type="SUPFAM" id="SSF51445">
    <property type="entry name" value="(Trans)glycosidases"/>
    <property type="match status" value="2"/>
</dbReference>
<dbReference type="GO" id="GO:0008422">
    <property type="term" value="F:beta-glucosidase activity"/>
    <property type="evidence" value="ECO:0007669"/>
    <property type="project" value="UniProtKB-ARBA"/>
</dbReference>
<name>A0AA40SS68_9MICO</name>
<dbReference type="EMBL" id="JACIFH010000001">
    <property type="protein sequence ID" value="MBB4141240.1"/>
    <property type="molecule type" value="Genomic_DNA"/>
</dbReference>
<dbReference type="InterPro" id="IPR013783">
    <property type="entry name" value="Ig-like_fold"/>
</dbReference>
<feature type="domain" description="Fibronectin type III-like" evidence="9">
    <location>
        <begin position="1380"/>
        <end position="1450"/>
    </location>
</feature>
<dbReference type="SUPFAM" id="SSF52279">
    <property type="entry name" value="Beta-D-glucan exohydrolase, C-terminal domain"/>
    <property type="match status" value="1"/>
</dbReference>
<comment type="caution">
    <text evidence="10">The sequence shown here is derived from an EMBL/GenBank/DDBJ whole genome shotgun (WGS) entry which is preliminary data.</text>
</comment>
<dbReference type="Gene3D" id="3.20.20.80">
    <property type="entry name" value="Glycosidases"/>
    <property type="match status" value="1"/>
</dbReference>
<dbReference type="InterPro" id="IPR036962">
    <property type="entry name" value="Glyco_hydro_3_N_sf"/>
</dbReference>
<comment type="similarity">
    <text evidence="1 8">Belongs to the glycosyl hydrolase 3 family.</text>
</comment>
<dbReference type="Pfam" id="PF01915">
    <property type="entry name" value="Glyco_hydro_3_C"/>
    <property type="match status" value="1"/>
</dbReference>
<evidence type="ECO:0000256" key="1">
    <source>
        <dbReference type="ARBA" id="ARBA00005336"/>
    </source>
</evidence>
<evidence type="ECO:0000256" key="5">
    <source>
        <dbReference type="ARBA" id="ARBA00023295"/>
    </source>
</evidence>
<comment type="function">
    <text evidence="6">Catalyzes the hydrolysis of a non-reducing terminal alpha-L-arabinopyranosidic linkage in ginsenoside Rb2 (alpha-L-arabinopyranosyl-(1-&gt;6)-alpha-D-glucopyranosyl) to release alpha-D-glucopyranosyl (Rd). It is not able to hydrolyze alpha-L-arabinofuranosyl-(1-&gt;6)-alpha-D-glucopyranosyl (Rc).</text>
</comment>
<dbReference type="InterPro" id="IPR026891">
    <property type="entry name" value="Fn3-like"/>
</dbReference>
<evidence type="ECO:0000256" key="8">
    <source>
        <dbReference type="RuleBase" id="RU361161"/>
    </source>
</evidence>
<organism evidence="10 11">
    <name type="scientific">Microbacterium invictum</name>
    <dbReference type="NCBI Taxonomy" id="515415"/>
    <lineage>
        <taxon>Bacteria</taxon>
        <taxon>Bacillati</taxon>
        <taxon>Actinomycetota</taxon>
        <taxon>Actinomycetes</taxon>
        <taxon>Micrococcales</taxon>
        <taxon>Microbacteriaceae</taxon>
        <taxon>Microbacterium</taxon>
    </lineage>
</organism>
<dbReference type="InterPro" id="IPR032311">
    <property type="entry name" value="DUF4982"/>
</dbReference>
<dbReference type="InterPro" id="IPR001764">
    <property type="entry name" value="Glyco_hydro_3_N"/>
</dbReference>
<accession>A0AA40SS68</accession>
<dbReference type="PROSITE" id="PS00775">
    <property type="entry name" value="GLYCOSYL_HYDROL_F3"/>
    <property type="match status" value="1"/>
</dbReference>
<dbReference type="RefSeq" id="WP_183500738.1">
    <property type="nucleotide sequence ID" value="NZ_BAABCO010000003.1"/>
</dbReference>
<dbReference type="SUPFAM" id="SSF49303">
    <property type="entry name" value="beta-Galactosidase/glucuronidase domain"/>
    <property type="match status" value="1"/>
</dbReference>
<evidence type="ECO:0000313" key="11">
    <source>
        <dbReference type="Proteomes" id="UP000549113"/>
    </source>
</evidence>
<dbReference type="SUPFAM" id="SSF49785">
    <property type="entry name" value="Galactose-binding domain-like"/>
    <property type="match status" value="1"/>
</dbReference>
<evidence type="ECO:0000256" key="7">
    <source>
        <dbReference type="ARBA" id="ARBA00074219"/>
    </source>
</evidence>
<dbReference type="Proteomes" id="UP000549113">
    <property type="component" value="Unassembled WGS sequence"/>
</dbReference>
<evidence type="ECO:0000259" key="9">
    <source>
        <dbReference type="SMART" id="SM01217"/>
    </source>
</evidence>
<dbReference type="InterPro" id="IPR036156">
    <property type="entry name" value="Beta-gal/glucu_dom_sf"/>
</dbReference>
<dbReference type="InterPro" id="IPR019800">
    <property type="entry name" value="Glyco_hydro_3_AS"/>
</dbReference>
<dbReference type="Pfam" id="PF18565">
    <property type="entry name" value="Glyco_hydro2_C5"/>
    <property type="match status" value="1"/>
</dbReference>
<dbReference type="Gene3D" id="2.60.40.10">
    <property type="entry name" value="Immunoglobulins"/>
    <property type="match status" value="4"/>
</dbReference>
<dbReference type="Pfam" id="PF02836">
    <property type="entry name" value="Glyco_hydro_2_C"/>
    <property type="match status" value="1"/>
</dbReference>
<keyword evidence="11" id="KW-1185">Reference proteome</keyword>
<protein>
    <recommendedName>
        <fullName evidence="7">Exo-alpha-(1-&gt;6)-L-arabinopyranosidase</fullName>
    </recommendedName>
</protein>
<dbReference type="InterPro" id="IPR040605">
    <property type="entry name" value="Glyco_hydro2_dom5"/>
</dbReference>
<dbReference type="InterPro" id="IPR008979">
    <property type="entry name" value="Galactose-bd-like_sf"/>
</dbReference>
<keyword evidence="3 8" id="KW-0378">Hydrolase</keyword>